<sequence>MTSLSWLDRDQVRELMPSVEEQLDLVHETYVASARGRVELPPKPGLHPREGAFLNAMPAWLMDRDVVAMKWVSAFPANASRGLPTISGLIIVNDPETGLPALVMDAEEITAIRTAVASGVAVRHLAHPGWQRVAILGYGAQGRSHAAVMRVLHPDVEVVAWGPRLTAPGHGIEVAPDARSAVEGADVVITSGPMRGEPAPVVDPAWLSPRCLVLPVDYDAQVRPEVSMAADLFAVDDVPQFESFVERGSFAGWAAPHGTLGEALLTEPSGVLRLVCSLGVGSIDAVIAGEVWEREKVARIGLPLRS</sequence>
<dbReference type="AlphaFoldDB" id="A0A2T8FF32"/>
<organism evidence="1 2">
    <name type="scientific">Nocardioides gansuensis</name>
    <dbReference type="NCBI Taxonomy" id="2138300"/>
    <lineage>
        <taxon>Bacteria</taxon>
        <taxon>Bacillati</taxon>
        <taxon>Actinomycetota</taxon>
        <taxon>Actinomycetes</taxon>
        <taxon>Propionibacteriales</taxon>
        <taxon>Nocardioidaceae</taxon>
        <taxon>Nocardioides</taxon>
    </lineage>
</organism>
<dbReference type="OrthoDB" id="3814544at2"/>
<dbReference type="RefSeq" id="WP_116570462.1">
    <property type="nucleotide sequence ID" value="NZ_QDGZ01000001.1"/>
</dbReference>
<accession>A0A2T8FF32</accession>
<dbReference type="InterPro" id="IPR003462">
    <property type="entry name" value="ODC_Mu_crystall"/>
</dbReference>
<dbReference type="GO" id="GO:0005737">
    <property type="term" value="C:cytoplasm"/>
    <property type="evidence" value="ECO:0007669"/>
    <property type="project" value="TreeGrafter"/>
</dbReference>
<evidence type="ECO:0000313" key="1">
    <source>
        <dbReference type="EMBL" id="PVG84331.1"/>
    </source>
</evidence>
<dbReference type="InterPro" id="IPR036291">
    <property type="entry name" value="NAD(P)-bd_dom_sf"/>
</dbReference>
<keyword evidence="2" id="KW-1185">Reference proteome</keyword>
<evidence type="ECO:0000313" key="2">
    <source>
        <dbReference type="Proteomes" id="UP000246018"/>
    </source>
</evidence>
<dbReference type="PANTHER" id="PTHR13812:SF19">
    <property type="entry name" value="KETIMINE REDUCTASE MU-CRYSTALLIN"/>
    <property type="match status" value="1"/>
</dbReference>
<evidence type="ECO:0008006" key="3">
    <source>
        <dbReference type="Google" id="ProtNLM"/>
    </source>
</evidence>
<dbReference type="PANTHER" id="PTHR13812">
    <property type="entry name" value="KETIMINE REDUCTASE MU-CRYSTALLIN"/>
    <property type="match status" value="1"/>
</dbReference>
<gene>
    <name evidence="1" type="ORF">DDE18_01525</name>
</gene>
<reference evidence="1 2" key="1">
    <citation type="submission" date="2018-04" db="EMBL/GenBank/DDBJ databases">
        <title>Genome of Nocardioides gansuensis WSJ-1.</title>
        <authorList>
            <person name="Wu S."/>
            <person name="Wang G."/>
        </authorList>
    </citation>
    <scope>NUCLEOTIDE SEQUENCE [LARGE SCALE GENOMIC DNA]</scope>
    <source>
        <strain evidence="1 2">WSJ-1</strain>
    </source>
</reference>
<dbReference type="Proteomes" id="UP000246018">
    <property type="component" value="Unassembled WGS sequence"/>
</dbReference>
<proteinExistence type="predicted"/>
<dbReference type="Pfam" id="PF02423">
    <property type="entry name" value="OCD_Mu_crystall"/>
    <property type="match status" value="1"/>
</dbReference>
<dbReference type="InterPro" id="IPR023401">
    <property type="entry name" value="ODC_N"/>
</dbReference>
<dbReference type="SUPFAM" id="SSF51735">
    <property type="entry name" value="NAD(P)-binding Rossmann-fold domains"/>
    <property type="match status" value="1"/>
</dbReference>
<dbReference type="Gene3D" id="3.30.1780.10">
    <property type="entry name" value="ornithine cyclodeaminase, domain 1"/>
    <property type="match status" value="1"/>
</dbReference>
<protein>
    <recommendedName>
        <fullName evidence="3">Ornithine cyclodeaminase</fullName>
    </recommendedName>
</protein>
<comment type="caution">
    <text evidence="1">The sequence shown here is derived from an EMBL/GenBank/DDBJ whole genome shotgun (WGS) entry which is preliminary data.</text>
</comment>
<dbReference type="EMBL" id="QDGZ01000001">
    <property type="protein sequence ID" value="PVG84331.1"/>
    <property type="molecule type" value="Genomic_DNA"/>
</dbReference>
<dbReference type="Gene3D" id="3.40.50.720">
    <property type="entry name" value="NAD(P)-binding Rossmann-like Domain"/>
    <property type="match status" value="1"/>
</dbReference>
<name>A0A2T8FF32_9ACTN</name>